<reference evidence="2" key="2">
    <citation type="submission" date="2020-09" db="EMBL/GenBank/DDBJ databases">
        <authorList>
            <person name="Sun Q."/>
            <person name="Zhou Y."/>
        </authorList>
    </citation>
    <scope>NUCLEOTIDE SEQUENCE</scope>
    <source>
        <strain evidence="2">CGMCC 1.15448</strain>
    </source>
</reference>
<reference evidence="2" key="1">
    <citation type="journal article" date="2014" name="Int. J. Syst. Evol. Microbiol.">
        <title>Complete genome sequence of Corynebacterium casei LMG S-19264T (=DSM 44701T), isolated from a smear-ripened cheese.</title>
        <authorList>
            <consortium name="US DOE Joint Genome Institute (JGI-PGF)"/>
            <person name="Walter F."/>
            <person name="Albersmeier A."/>
            <person name="Kalinowski J."/>
            <person name="Ruckert C."/>
        </authorList>
    </citation>
    <scope>NUCLEOTIDE SEQUENCE</scope>
    <source>
        <strain evidence="2">CGMCC 1.15448</strain>
    </source>
</reference>
<keyword evidence="1" id="KW-1133">Transmembrane helix</keyword>
<evidence type="ECO:0000313" key="2">
    <source>
        <dbReference type="EMBL" id="GGB24524.1"/>
    </source>
</evidence>
<sequence>MHKFVGATVRGRGIAAWLSGSGIAAIRRGGIVVAAIVVCGILIGGITACRSTKKIRKALVTSTTARKDTTGEAARAATAPPRDAHADSMEVIRQALAGLNSNHIDFATFSGHMHVHYQGSDGKDYEFNAVIRIRKDSMIWMSINATLGIEAFRLLITRDSVKILDKLKKTVRLRSVSYLQEQVHLPVDYQTLQDMLMGNPLFLDTAHILYYRTEKKGITLFSVGTLFTHLLTLNNDYTLQHSKVDDTDPLSVRTGDFTYGDYDNSRFSTYRKISVAERSKVDIEMSFKQYKFNEPLSYSFSIPKNYKRR</sequence>
<keyword evidence="1" id="KW-0812">Transmembrane</keyword>
<keyword evidence="1" id="KW-0472">Membrane</keyword>
<dbReference type="Proteomes" id="UP000607559">
    <property type="component" value="Unassembled WGS sequence"/>
</dbReference>
<evidence type="ECO:0000313" key="3">
    <source>
        <dbReference type="Proteomes" id="UP000607559"/>
    </source>
</evidence>
<dbReference type="Pfam" id="PF14125">
    <property type="entry name" value="DUF4292"/>
    <property type="match status" value="1"/>
</dbReference>
<feature type="transmembrane region" description="Helical" evidence="1">
    <location>
        <begin position="29"/>
        <end position="49"/>
    </location>
</feature>
<keyword evidence="3" id="KW-1185">Reference proteome</keyword>
<comment type="caution">
    <text evidence="2">The sequence shown here is derived from an EMBL/GenBank/DDBJ whole genome shotgun (WGS) entry which is preliminary data.</text>
</comment>
<evidence type="ECO:0000256" key="1">
    <source>
        <dbReference type="SAM" id="Phobius"/>
    </source>
</evidence>
<dbReference type="AlphaFoldDB" id="A0A8J2XW90"/>
<protein>
    <recommendedName>
        <fullName evidence="4">DUF4292 domain-containing protein</fullName>
    </recommendedName>
</protein>
<dbReference type="InterPro" id="IPR025634">
    <property type="entry name" value="DUF4292"/>
</dbReference>
<accession>A0A8J2XW90</accession>
<name>A0A8J2XW90_9BACT</name>
<gene>
    <name evidence="2" type="ORF">GCM10011511_55550</name>
</gene>
<dbReference type="RefSeq" id="WP_188937961.1">
    <property type="nucleotide sequence ID" value="NZ_BMJC01000008.1"/>
</dbReference>
<organism evidence="2 3">
    <name type="scientific">Puia dinghuensis</name>
    <dbReference type="NCBI Taxonomy" id="1792502"/>
    <lineage>
        <taxon>Bacteria</taxon>
        <taxon>Pseudomonadati</taxon>
        <taxon>Bacteroidota</taxon>
        <taxon>Chitinophagia</taxon>
        <taxon>Chitinophagales</taxon>
        <taxon>Chitinophagaceae</taxon>
        <taxon>Puia</taxon>
    </lineage>
</organism>
<evidence type="ECO:0008006" key="4">
    <source>
        <dbReference type="Google" id="ProtNLM"/>
    </source>
</evidence>
<proteinExistence type="predicted"/>
<dbReference type="EMBL" id="BMJC01000008">
    <property type="protein sequence ID" value="GGB24524.1"/>
    <property type="molecule type" value="Genomic_DNA"/>
</dbReference>